<protein>
    <submittedName>
        <fullName evidence="1">Uncharacterized protein</fullName>
    </submittedName>
</protein>
<dbReference type="EMBL" id="JAHQIW010004072">
    <property type="protein sequence ID" value="KAJ1361002.1"/>
    <property type="molecule type" value="Genomic_DNA"/>
</dbReference>
<name>A0AAD5QT13_PARTN</name>
<reference evidence="1" key="1">
    <citation type="submission" date="2021-06" db="EMBL/GenBank/DDBJ databases">
        <title>Parelaphostrongylus tenuis whole genome reference sequence.</title>
        <authorList>
            <person name="Garwood T.J."/>
            <person name="Larsen P.A."/>
            <person name="Fountain-Jones N.M."/>
            <person name="Garbe J.R."/>
            <person name="Macchietto M.G."/>
            <person name="Kania S.A."/>
            <person name="Gerhold R.W."/>
            <person name="Richards J.E."/>
            <person name="Wolf T.M."/>
        </authorList>
    </citation>
    <scope>NUCLEOTIDE SEQUENCE</scope>
    <source>
        <strain evidence="1">MNPRO001-30</strain>
        <tissue evidence="1">Meninges</tissue>
    </source>
</reference>
<evidence type="ECO:0000313" key="2">
    <source>
        <dbReference type="Proteomes" id="UP001196413"/>
    </source>
</evidence>
<gene>
    <name evidence="1" type="ORF">KIN20_020142</name>
</gene>
<comment type="caution">
    <text evidence="1">The sequence shown here is derived from an EMBL/GenBank/DDBJ whole genome shotgun (WGS) entry which is preliminary data.</text>
</comment>
<keyword evidence="2" id="KW-1185">Reference proteome</keyword>
<evidence type="ECO:0000313" key="1">
    <source>
        <dbReference type="EMBL" id="KAJ1361002.1"/>
    </source>
</evidence>
<accession>A0AAD5QT13</accession>
<proteinExistence type="predicted"/>
<organism evidence="1 2">
    <name type="scientific">Parelaphostrongylus tenuis</name>
    <name type="common">Meningeal worm</name>
    <dbReference type="NCBI Taxonomy" id="148309"/>
    <lineage>
        <taxon>Eukaryota</taxon>
        <taxon>Metazoa</taxon>
        <taxon>Ecdysozoa</taxon>
        <taxon>Nematoda</taxon>
        <taxon>Chromadorea</taxon>
        <taxon>Rhabditida</taxon>
        <taxon>Rhabditina</taxon>
        <taxon>Rhabditomorpha</taxon>
        <taxon>Strongyloidea</taxon>
        <taxon>Metastrongylidae</taxon>
        <taxon>Parelaphostrongylus</taxon>
    </lineage>
</organism>
<dbReference type="AlphaFoldDB" id="A0AAD5QT13"/>
<dbReference type="Proteomes" id="UP001196413">
    <property type="component" value="Unassembled WGS sequence"/>
</dbReference>
<sequence length="89" mass="9825">MVYFTTSNLQGPVTTATQAGAKSFVMRVIMQAVINVLKQQGRKAELPDPIILIILSPLTVHVNYDPLEYKTVSIFKPAAMSRFQASKIS</sequence>